<dbReference type="Proteomes" id="UP001575181">
    <property type="component" value="Unassembled WGS sequence"/>
</dbReference>
<dbReference type="Gene3D" id="3.30.70.3040">
    <property type="match status" value="1"/>
</dbReference>
<dbReference type="InterPro" id="IPR004513">
    <property type="entry name" value="FtsX"/>
</dbReference>
<dbReference type="Pfam" id="PF18075">
    <property type="entry name" value="FtsX_ECD"/>
    <property type="match status" value="1"/>
</dbReference>
<evidence type="ECO:0000256" key="8">
    <source>
        <dbReference type="ARBA" id="ARBA00022692"/>
    </source>
</evidence>
<organism evidence="16 17">
    <name type="scientific">Thiohalorhabdus methylotrophus</name>
    <dbReference type="NCBI Taxonomy" id="3242694"/>
    <lineage>
        <taxon>Bacteria</taxon>
        <taxon>Pseudomonadati</taxon>
        <taxon>Pseudomonadota</taxon>
        <taxon>Gammaproteobacteria</taxon>
        <taxon>Thiohalorhabdales</taxon>
        <taxon>Thiohalorhabdaceae</taxon>
        <taxon>Thiohalorhabdus</taxon>
    </lineage>
</organism>
<evidence type="ECO:0000256" key="2">
    <source>
        <dbReference type="ARBA" id="ARBA00007379"/>
    </source>
</evidence>
<dbReference type="PANTHER" id="PTHR47755">
    <property type="entry name" value="CELL DIVISION PROTEIN FTSX"/>
    <property type="match status" value="1"/>
</dbReference>
<accession>A0ABV4TVP0</accession>
<keyword evidence="11 12" id="KW-0131">Cell cycle</keyword>
<keyword evidence="8 13" id="KW-0812">Transmembrane</keyword>
<keyword evidence="6 12" id="KW-0997">Cell inner membrane</keyword>
<feature type="transmembrane region" description="Helical" evidence="13">
    <location>
        <begin position="224"/>
        <end position="251"/>
    </location>
</feature>
<feature type="transmembrane region" description="Helical" evidence="13">
    <location>
        <begin position="180"/>
        <end position="203"/>
    </location>
</feature>
<evidence type="ECO:0000256" key="9">
    <source>
        <dbReference type="ARBA" id="ARBA00022989"/>
    </source>
</evidence>
<evidence type="ECO:0000313" key="16">
    <source>
        <dbReference type="EMBL" id="MFA9461401.1"/>
    </source>
</evidence>
<dbReference type="NCBIfam" id="TIGR00439">
    <property type="entry name" value="FtsX_Gneg"/>
    <property type="match status" value="1"/>
</dbReference>
<keyword evidence="17" id="KW-1185">Reference proteome</keyword>
<keyword evidence="9 13" id="KW-1133">Transmembrane helix</keyword>
<keyword evidence="10 12" id="KW-0472">Membrane</keyword>
<name>A0ABV4TVP0_9GAMM</name>
<dbReference type="RefSeq" id="WP_373656190.1">
    <property type="nucleotide sequence ID" value="NZ_JBGUAW010000007.1"/>
</dbReference>
<feature type="domain" description="FtsX extracellular" evidence="15">
    <location>
        <begin position="66"/>
        <end position="157"/>
    </location>
</feature>
<evidence type="ECO:0000256" key="5">
    <source>
        <dbReference type="ARBA" id="ARBA00022475"/>
    </source>
</evidence>
<evidence type="ECO:0000256" key="11">
    <source>
        <dbReference type="ARBA" id="ARBA00023306"/>
    </source>
</evidence>
<dbReference type="PIRSF" id="PIRSF003097">
    <property type="entry name" value="FtsX"/>
    <property type="match status" value="1"/>
</dbReference>
<evidence type="ECO:0000313" key="17">
    <source>
        <dbReference type="Proteomes" id="UP001575181"/>
    </source>
</evidence>
<comment type="similarity">
    <text evidence="2 12">Belongs to the ABC-4 integral membrane protein family. FtsX subfamily.</text>
</comment>
<dbReference type="PANTHER" id="PTHR47755:SF1">
    <property type="entry name" value="CELL DIVISION PROTEIN FTSX"/>
    <property type="match status" value="1"/>
</dbReference>
<keyword evidence="5 12" id="KW-1003">Cell membrane</keyword>
<evidence type="ECO:0000256" key="6">
    <source>
        <dbReference type="ARBA" id="ARBA00022519"/>
    </source>
</evidence>
<evidence type="ECO:0000256" key="3">
    <source>
        <dbReference type="ARBA" id="ARBA00011160"/>
    </source>
</evidence>
<comment type="caution">
    <text evidence="16">The sequence shown here is derived from an EMBL/GenBank/DDBJ whole genome shotgun (WGS) entry which is preliminary data.</text>
</comment>
<comment type="subunit">
    <text evidence="3">Forms a membrane-associated complex with FtsE.</text>
</comment>
<evidence type="ECO:0000256" key="1">
    <source>
        <dbReference type="ARBA" id="ARBA00004429"/>
    </source>
</evidence>
<evidence type="ECO:0000256" key="13">
    <source>
        <dbReference type="SAM" id="Phobius"/>
    </source>
</evidence>
<dbReference type="Pfam" id="PF02687">
    <property type="entry name" value="FtsX"/>
    <property type="match status" value="1"/>
</dbReference>
<gene>
    <name evidence="16" type="primary">ftsX</name>
    <name evidence="16" type="ORF">ACERLL_11245</name>
</gene>
<evidence type="ECO:0000259" key="15">
    <source>
        <dbReference type="Pfam" id="PF18075"/>
    </source>
</evidence>
<reference evidence="16 17" key="1">
    <citation type="submission" date="2024-08" db="EMBL/GenBank/DDBJ databases">
        <title>Whole-genome sequencing of halo(alkali)philic microorganisms from hypersaline lakes.</title>
        <authorList>
            <person name="Sorokin D.Y."/>
            <person name="Merkel A.Y."/>
            <person name="Messina E."/>
            <person name="Yakimov M."/>
        </authorList>
    </citation>
    <scope>NUCLEOTIDE SEQUENCE [LARGE SCALE GENOMIC DNA]</scope>
    <source>
        <strain evidence="16 17">Cl-TMA</strain>
    </source>
</reference>
<keyword evidence="7 12" id="KW-0132">Cell division</keyword>
<evidence type="ECO:0000259" key="14">
    <source>
        <dbReference type="Pfam" id="PF02687"/>
    </source>
</evidence>
<proteinExistence type="inferred from homology"/>
<feature type="transmembrane region" description="Helical" evidence="13">
    <location>
        <begin position="271"/>
        <end position="290"/>
    </location>
</feature>
<comment type="subcellular location">
    <subcellularLocation>
        <location evidence="1">Cell inner membrane</location>
        <topology evidence="1">Multi-pass membrane protein</topology>
    </subcellularLocation>
</comment>
<feature type="domain" description="ABC3 transporter permease C-terminal" evidence="14">
    <location>
        <begin position="182"/>
        <end position="294"/>
    </location>
</feature>
<protein>
    <recommendedName>
        <fullName evidence="4 12">Cell division protein FtsX</fullName>
    </recommendedName>
</protein>
<comment type="function">
    <text evidence="12">Part of the ABC transporter FtsEX involved in cellular division.</text>
</comment>
<evidence type="ECO:0000256" key="12">
    <source>
        <dbReference type="PIRNR" id="PIRNR003097"/>
    </source>
</evidence>
<evidence type="ECO:0000256" key="7">
    <source>
        <dbReference type="ARBA" id="ARBA00022618"/>
    </source>
</evidence>
<evidence type="ECO:0000256" key="10">
    <source>
        <dbReference type="ARBA" id="ARBA00023136"/>
    </source>
</evidence>
<dbReference type="InterPro" id="IPR040690">
    <property type="entry name" value="FtsX_ECD"/>
</dbReference>
<dbReference type="EMBL" id="JBGUAW010000007">
    <property type="protein sequence ID" value="MFA9461401.1"/>
    <property type="molecule type" value="Genomic_DNA"/>
</dbReference>
<feature type="transmembrane region" description="Helical" evidence="13">
    <location>
        <begin position="29"/>
        <end position="48"/>
    </location>
</feature>
<evidence type="ECO:0000256" key="4">
    <source>
        <dbReference type="ARBA" id="ARBA00021907"/>
    </source>
</evidence>
<sequence>MLPFTPLRQHREIFREAAANLARHPGSTLLTVLVLAAAMALPAALMLVTDNLERLTSRFDAPGTLNVFLASETDRPVADIESRLLGLDDVASVSYTPPDQALEEAARLLDLGDALGGLSENPLPGSFRVTVAAGRRGPDRLARLADSIGGWPGVDRVQYERQWVERFQASVGFLRSVGSVTALLLGGVVVLVIGNTIRLAVAARRREIEVIKMIGATDAFVRLPFLYTGLLQGALAALGACILVAVALGFLEGAIADLASQYGARFTLEGPGLRYLGALLLAGAGLGWLGSRLAVGRHLRDIEPA</sequence>
<dbReference type="InterPro" id="IPR003838">
    <property type="entry name" value="ABC3_permease_C"/>
</dbReference>
<dbReference type="InterPro" id="IPR047590">
    <property type="entry name" value="FtsX_proteobact-type"/>
</dbReference>